<evidence type="ECO:0000256" key="8">
    <source>
        <dbReference type="SAM" id="MobiDB-lite"/>
    </source>
</evidence>
<dbReference type="Proteomes" id="UP000189935">
    <property type="component" value="Chromosome I"/>
</dbReference>
<dbReference type="InterPro" id="IPR000515">
    <property type="entry name" value="MetI-like"/>
</dbReference>
<feature type="transmembrane region" description="Helical" evidence="7">
    <location>
        <begin position="179"/>
        <end position="200"/>
    </location>
</feature>
<protein>
    <submittedName>
        <fullName evidence="10">Putative spermidine/putrescine transport system permease protein</fullName>
    </submittedName>
</protein>
<feature type="region of interest" description="Disordered" evidence="8">
    <location>
        <begin position="1"/>
        <end position="27"/>
    </location>
</feature>
<feature type="domain" description="ABC transmembrane type-1" evidence="9">
    <location>
        <begin position="100"/>
        <end position="303"/>
    </location>
</feature>
<feature type="transmembrane region" description="Helical" evidence="7">
    <location>
        <begin position="137"/>
        <end position="159"/>
    </location>
</feature>
<sequence>MVRDARRCRAPHHEGLRPHPEEARSAVSKDEAAELENVLGRYSYMPHKTFVWLCLLPLAVVTTAFFLLPMARLVVTGAEGPQGLAGYLAILTEPRYRATLINTVLLATATTIVTLAVATVAGMFLQRHRFPGRAVLVAMLTFPLAFPGVVVGFLIILLAGRQGLIGDLTNRAFGEKLVFAYSIYGLFLGYLYFSIPRVILTIMAAVQKLDVGLEEAARSLGASPWAVQRDVVLPALAPAFVASGAIAFATAMGAFGTAFTLATNIDVLPMLIYTEFTLAANFATSAALSVGLGVIAWAILALARSFSGGTVAAAG</sequence>
<feature type="transmembrane region" description="Helical" evidence="7">
    <location>
        <begin position="239"/>
        <end position="262"/>
    </location>
</feature>
<evidence type="ECO:0000313" key="11">
    <source>
        <dbReference type="Proteomes" id="UP000189935"/>
    </source>
</evidence>
<evidence type="ECO:0000256" key="1">
    <source>
        <dbReference type="ARBA" id="ARBA00004651"/>
    </source>
</evidence>
<feature type="transmembrane region" description="Helical" evidence="7">
    <location>
        <begin position="104"/>
        <end position="125"/>
    </location>
</feature>
<dbReference type="PANTHER" id="PTHR30183:SF3">
    <property type="entry name" value="MOLYBDENUM TRANSPORT SYSTEM PERMEASE PROTEIN MODB"/>
    <property type="match status" value="1"/>
</dbReference>
<evidence type="ECO:0000313" key="10">
    <source>
        <dbReference type="EMBL" id="SHL48014.1"/>
    </source>
</evidence>
<dbReference type="PANTHER" id="PTHR30183">
    <property type="entry name" value="MOLYBDENUM TRANSPORT SYSTEM PERMEASE PROTEIN MODB"/>
    <property type="match status" value="1"/>
</dbReference>
<keyword evidence="2 7" id="KW-0813">Transport</keyword>
<dbReference type="PROSITE" id="PS50928">
    <property type="entry name" value="ABC_TM1"/>
    <property type="match status" value="1"/>
</dbReference>
<dbReference type="InterPro" id="IPR035906">
    <property type="entry name" value="MetI-like_sf"/>
</dbReference>
<reference evidence="10 11" key="1">
    <citation type="submission" date="2016-11" db="EMBL/GenBank/DDBJ databases">
        <authorList>
            <person name="Jaros S."/>
            <person name="Januszkiewicz K."/>
            <person name="Wedrychowicz H."/>
        </authorList>
    </citation>
    <scope>NUCLEOTIDE SEQUENCE [LARGE SCALE GENOMIC DNA]</scope>
    <source>
        <strain evidence="10 11">GAS499</strain>
    </source>
</reference>
<feature type="transmembrane region" description="Helical" evidence="7">
    <location>
        <begin position="282"/>
        <end position="303"/>
    </location>
</feature>
<evidence type="ECO:0000256" key="2">
    <source>
        <dbReference type="ARBA" id="ARBA00022448"/>
    </source>
</evidence>
<keyword evidence="4 7" id="KW-0812">Transmembrane</keyword>
<proteinExistence type="inferred from homology"/>
<organism evidence="10 11">
    <name type="scientific">Bradyrhizobium lablabi</name>
    <dbReference type="NCBI Taxonomy" id="722472"/>
    <lineage>
        <taxon>Bacteria</taxon>
        <taxon>Pseudomonadati</taxon>
        <taxon>Pseudomonadota</taxon>
        <taxon>Alphaproteobacteria</taxon>
        <taxon>Hyphomicrobiales</taxon>
        <taxon>Nitrobacteraceae</taxon>
        <taxon>Bradyrhizobium</taxon>
    </lineage>
</organism>
<evidence type="ECO:0000259" key="9">
    <source>
        <dbReference type="PROSITE" id="PS50928"/>
    </source>
</evidence>
<dbReference type="Gene3D" id="1.10.3720.10">
    <property type="entry name" value="MetI-like"/>
    <property type="match status" value="1"/>
</dbReference>
<feature type="transmembrane region" description="Helical" evidence="7">
    <location>
        <begin position="50"/>
        <end position="71"/>
    </location>
</feature>
<name>A0A1M7AZ74_9BRAD</name>
<dbReference type="SUPFAM" id="SSF161098">
    <property type="entry name" value="MetI-like"/>
    <property type="match status" value="1"/>
</dbReference>
<evidence type="ECO:0000256" key="5">
    <source>
        <dbReference type="ARBA" id="ARBA00022989"/>
    </source>
</evidence>
<dbReference type="GO" id="GO:0055085">
    <property type="term" value="P:transmembrane transport"/>
    <property type="evidence" value="ECO:0007669"/>
    <property type="project" value="InterPro"/>
</dbReference>
<evidence type="ECO:0000256" key="3">
    <source>
        <dbReference type="ARBA" id="ARBA00022475"/>
    </source>
</evidence>
<accession>A0A1M7AZ74</accession>
<keyword evidence="3" id="KW-1003">Cell membrane</keyword>
<dbReference type="EMBL" id="LT670844">
    <property type="protein sequence ID" value="SHL48014.1"/>
    <property type="molecule type" value="Genomic_DNA"/>
</dbReference>
<keyword evidence="5 7" id="KW-1133">Transmembrane helix</keyword>
<dbReference type="Pfam" id="PF00528">
    <property type="entry name" value="BPD_transp_1"/>
    <property type="match status" value="1"/>
</dbReference>
<dbReference type="CDD" id="cd06261">
    <property type="entry name" value="TM_PBP2"/>
    <property type="match status" value="1"/>
</dbReference>
<keyword evidence="6 7" id="KW-0472">Membrane</keyword>
<evidence type="ECO:0000256" key="4">
    <source>
        <dbReference type="ARBA" id="ARBA00022692"/>
    </source>
</evidence>
<evidence type="ECO:0000256" key="6">
    <source>
        <dbReference type="ARBA" id="ARBA00023136"/>
    </source>
</evidence>
<comment type="similarity">
    <text evidence="7">Belongs to the binding-protein-dependent transport system permease family.</text>
</comment>
<dbReference type="GO" id="GO:0005886">
    <property type="term" value="C:plasma membrane"/>
    <property type="evidence" value="ECO:0007669"/>
    <property type="project" value="UniProtKB-SubCell"/>
</dbReference>
<comment type="subcellular location">
    <subcellularLocation>
        <location evidence="1 7">Cell membrane</location>
        <topology evidence="1 7">Multi-pass membrane protein</topology>
    </subcellularLocation>
</comment>
<gene>
    <name evidence="10" type="ORF">SAMN05444159_5999</name>
</gene>
<dbReference type="AlphaFoldDB" id="A0A1M7AZ74"/>
<evidence type="ECO:0000256" key="7">
    <source>
        <dbReference type="RuleBase" id="RU363032"/>
    </source>
</evidence>